<evidence type="ECO:0000313" key="3">
    <source>
        <dbReference type="Proteomes" id="UP000531561"/>
    </source>
</evidence>
<dbReference type="PANTHER" id="PTHR35041:SF3">
    <property type="entry name" value="FORMYLMETHIONINE DEFORMYLASE-LIKE PROTEIN"/>
    <property type="match status" value="1"/>
</dbReference>
<protein>
    <submittedName>
        <fullName evidence="2">Uncharacterized protein</fullName>
    </submittedName>
</protein>
<sequence>MTVTQVNRSNRKASVRFSAITFEDPELDLQLDSLTSISNTGDEDNLHGNSFYLNLPRLSLQGSNDDSASEHQSKHLIPSPASCTTKDTLLVNNPSFTHPYTDTTLKPVANLNKLSWNIDWQQPTLIISMLLIGLLFYSSWATPTFKDYTNFSWPSVYTEPDGTPTNSPSDDSYLFSSKHILLQTSTSSIVYSQINASFEVTIASITWCYPAQKSSLNHMDRTMHHSQFVALASTLAGNATLTVKGWVLPVLSNRGNDLWSFIAGQCNIIALGLLACEEFQKSPFVSKMSTPDETNAGTKNLYATCPTQSYQCRNQSILRAIEDLSKNITISYLILSSESLRPQILRSYTYIDPFLFLSYGIGFLFTSIATIIGLHSIHLSGVSYSILFSTILATTRNTDLDALNSGASLGADPLAKNIKQTRFKFGPVLGKQGMGQTTVTGSGVPYVAFGLEGTVGDLKEWGQYV</sequence>
<evidence type="ECO:0000256" key="1">
    <source>
        <dbReference type="SAM" id="Phobius"/>
    </source>
</evidence>
<dbReference type="PANTHER" id="PTHR35041">
    <property type="entry name" value="MEDIATOR OF RNA POLYMERASE II TRANSCRIPTION SUBUNIT 1"/>
    <property type="match status" value="1"/>
</dbReference>
<proteinExistence type="predicted"/>
<reference evidence="2 3" key="1">
    <citation type="journal article" date="2020" name="Phytopathology">
        <title>A high-quality genome resource of Botrytis fragariae, a new and rapidly spreading fungal pathogen causing strawberry gray mold in the U.S.A.</title>
        <authorList>
            <person name="Wu Y."/>
            <person name="Saski C.A."/>
            <person name="Schnabel G."/>
            <person name="Xiao S."/>
            <person name="Hu M."/>
        </authorList>
    </citation>
    <scope>NUCLEOTIDE SEQUENCE [LARGE SCALE GENOMIC DNA]</scope>
    <source>
        <strain evidence="2 3">BVB16</strain>
    </source>
</reference>
<feature type="transmembrane region" description="Helical" evidence="1">
    <location>
        <begin position="354"/>
        <end position="377"/>
    </location>
</feature>
<keyword evidence="1" id="KW-0472">Membrane</keyword>
<evidence type="ECO:0000313" key="2">
    <source>
        <dbReference type="EMBL" id="KAF5879547.1"/>
    </source>
</evidence>
<dbReference type="EMBL" id="JABFCT010000001">
    <property type="protein sequence ID" value="KAF5879547.1"/>
    <property type="molecule type" value="Genomic_DNA"/>
</dbReference>
<dbReference type="RefSeq" id="XP_037198491.1">
    <property type="nucleotide sequence ID" value="XM_037337125.1"/>
</dbReference>
<organism evidence="2 3">
    <name type="scientific">Botrytis fragariae</name>
    <dbReference type="NCBI Taxonomy" id="1964551"/>
    <lineage>
        <taxon>Eukaryota</taxon>
        <taxon>Fungi</taxon>
        <taxon>Dikarya</taxon>
        <taxon>Ascomycota</taxon>
        <taxon>Pezizomycotina</taxon>
        <taxon>Leotiomycetes</taxon>
        <taxon>Helotiales</taxon>
        <taxon>Sclerotiniaceae</taxon>
        <taxon>Botrytis</taxon>
    </lineage>
</organism>
<keyword evidence="3" id="KW-1185">Reference proteome</keyword>
<gene>
    <name evidence="2" type="ORF">Bfra_006756</name>
</gene>
<dbReference type="OrthoDB" id="5340195at2759"/>
<keyword evidence="1" id="KW-1133">Transmembrane helix</keyword>
<name>A0A8H6B5X3_9HELO</name>
<comment type="caution">
    <text evidence="2">The sequence shown here is derived from an EMBL/GenBank/DDBJ whole genome shotgun (WGS) entry which is preliminary data.</text>
</comment>
<keyword evidence="1" id="KW-0812">Transmembrane</keyword>
<accession>A0A8H6B5X3</accession>
<feature type="transmembrane region" description="Helical" evidence="1">
    <location>
        <begin position="120"/>
        <end position="137"/>
    </location>
</feature>
<dbReference type="GeneID" id="59260817"/>
<dbReference type="Proteomes" id="UP000531561">
    <property type="component" value="Unassembled WGS sequence"/>
</dbReference>
<feature type="transmembrane region" description="Helical" evidence="1">
    <location>
        <begin position="228"/>
        <end position="246"/>
    </location>
</feature>
<dbReference type="AlphaFoldDB" id="A0A8H6B5X3"/>